<organism evidence="11 12">
    <name type="scientific">Rhodotorula toruloides</name>
    <name type="common">Yeast</name>
    <name type="synonym">Rhodosporidium toruloides</name>
    <dbReference type="NCBI Taxonomy" id="5286"/>
    <lineage>
        <taxon>Eukaryota</taxon>
        <taxon>Fungi</taxon>
        <taxon>Dikarya</taxon>
        <taxon>Basidiomycota</taxon>
        <taxon>Pucciniomycotina</taxon>
        <taxon>Microbotryomycetes</taxon>
        <taxon>Sporidiobolales</taxon>
        <taxon>Sporidiobolaceae</taxon>
        <taxon>Rhodotorula</taxon>
    </lineage>
</organism>
<dbReference type="AlphaFoldDB" id="A0A0K3CA19"/>
<evidence type="ECO:0000256" key="5">
    <source>
        <dbReference type="ARBA" id="ARBA00022837"/>
    </source>
</evidence>
<evidence type="ECO:0000313" key="12">
    <source>
        <dbReference type="Proteomes" id="UP000199069"/>
    </source>
</evidence>
<dbReference type="SUPFAM" id="SSF51905">
    <property type="entry name" value="FAD/NAD(P)-binding domain"/>
    <property type="match status" value="2"/>
</dbReference>
<feature type="transmembrane region" description="Helical" evidence="9">
    <location>
        <begin position="54"/>
        <end position="78"/>
    </location>
</feature>
<keyword evidence="9" id="KW-1133">Transmembrane helix</keyword>
<reference evidence="11 12" key="1">
    <citation type="submission" date="2015-07" db="EMBL/GenBank/DDBJ databases">
        <authorList>
            <person name="Cajimat M.N.B."/>
            <person name="Milazzo M.L."/>
            <person name="Fulhorst C.F."/>
        </authorList>
    </citation>
    <scope>NUCLEOTIDE SEQUENCE [LARGE SCALE GENOMIC DNA]</scope>
    <source>
        <strain evidence="11">Single colony</strain>
    </source>
</reference>
<evidence type="ECO:0000256" key="4">
    <source>
        <dbReference type="ARBA" id="ARBA00022827"/>
    </source>
</evidence>
<keyword evidence="8" id="KW-0520">NAD</keyword>
<keyword evidence="6" id="KW-0809">Transit peptide</keyword>
<dbReference type="PROSITE" id="PS50222">
    <property type="entry name" value="EF_HAND_2"/>
    <property type="match status" value="1"/>
</dbReference>
<evidence type="ECO:0000256" key="6">
    <source>
        <dbReference type="ARBA" id="ARBA00022946"/>
    </source>
</evidence>
<comment type="subcellular location">
    <subcellularLocation>
        <location evidence="1">Mitochondrion inner membrane</location>
        <topology evidence="1">Peripheral membrane protein</topology>
        <orientation evidence="1">Intermembrane side</orientation>
    </subcellularLocation>
</comment>
<dbReference type="InterPro" id="IPR002048">
    <property type="entry name" value="EF_hand_dom"/>
</dbReference>
<dbReference type="PROSITE" id="PS00018">
    <property type="entry name" value="EF_HAND_1"/>
    <property type="match status" value="1"/>
</dbReference>
<dbReference type="Pfam" id="PF22366">
    <property type="entry name" value="NDH2_C"/>
    <property type="match status" value="1"/>
</dbReference>
<evidence type="ECO:0000256" key="1">
    <source>
        <dbReference type="ARBA" id="ARBA00004137"/>
    </source>
</evidence>
<gene>
    <name evidence="11" type="primary">FGENESH: predicted gene_5.5</name>
    <name evidence="11" type="ORF">BN2166_0024600</name>
</gene>
<accession>A0A0K3CA19</accession>
<keyword evidence="12" id="KW-1185">Reference proteome</keyword>
<dbReference type="Proteomes" id="UP000199069">
    <property type="component" value="Unassembled WGS sequence"/>
</dbReference>
<dbReference type="SUPFAM" id="SSF55469">
    <property type="entry name" value="FMN-dependent nitroreductase-like"/>
    <property type="match status" value="1"/>
</dbReference>
<dbReference type="InterPro" id="IPR036188">
    <property type="entry name" value="FAD/NAD-bd_sf"/>
</dbReference>
<dbReference type="InterPro" id="IPR018247">
    <property type="entry name" value="EF_Hand_1_Ca_BS"/>
</dbReference>
<keyword evidence="3" id="KW-0285">Flavoprotein</keyword>
<dbReference type="SUPFAM" id="SSF47473">
    <property type="entry name" value="EF-hand"/>
    <property type="match status" value="1"/>
</dbReference>
<evidence type="ECO:0000313" key="11">
    <source>
        <dbReference type="EMBL" id="CTR06599.1"/>
    </source>
</evidence>
<protein>
    <recommendedName>
        <fullName evidence="10">EF-hand domain-containing protein</fullName>
    </recommendedName>
</protein>
<dbReference type="Gene3D" id="3.40.109.10">
    <property type="entry name" value="NADH Oxidase"/>
    <property type="match status" value="2"/>
</dbReference>
<dbReference type="PANTHER" id="PTHR43706">
    <property type="entry name" value="NADH DEHYDROGENASE"/>
    <property type="match status" value="1"/>
</dbReference>
<dbReference type="InterPro" id="IPR011992">
    <property type="entry name" value="EF-hand-dom_pair"/>
</dbReference>
<keyword evidence="9" id="KW-0472">Membrane</keyword>
<dbReference type="InterPro" id="IPR000415">
    <property type="entry name" value="Nitroreductase-like"/>
</dbReference>
<dbReference type="GO" id="GO:0003954">
    <property type="term" value="F:NADH dehydrogenase activity"/>
    <property type="evidence" value="ECO:0007669"/>
    <property type="project" value="InterPro"/>
</dbReference>
<dbReference type="InterPro" id="IPR045024">
    <property type="entry name" value="NDH-2"/>
</dbReference>
<dbReference type="EMBL" id="CWKI01000005">
    <property type="protein sequence ID" value="CTR06599.1"/>
    <property type="molecule type" value="Genomic_DNA"/>
</dbReference>
<sequence>MTLPRATLARSLARPNSTPSFFTPSRNLAPKRTLFSRAQKPPGWQPFYRRHPRVFAVLAAPFVVGGSLGVALLGLWAYDASTYHHPHAGRVPVDPVALRPERGGKKNLKVAAALIDDLDERVVNARDKKRLVIVGGGWGSVGILQHLDPGAWHVTVVSPDTSATVGTVEVRSLVEPLRKIIARVSGHFLYGRAVDVDFSERLLEIACPGDEENFYLPYDKLVIACGSVNSTHGVPGLENCFQLKTVQDAQAIRRRVMDNLEKAALPSTGEEERRKLLSFVVCGGGPTGVEFASELWEMVNEDVISYMPGLLRDEIKVHLIQSRDHILNTYAEKISEYAEERFRRHEIDMILNARVKEVTPTKVVYTTKDPKTGKTTEHEVDSGFTLWSTGIAMNPFTQRVAALLPNQYHKHALEVDSHLRVIGAPLGTVYALGDCATVETRLVDHLLEFVTRCDENKDGKIDEREFKKMMGYIKRRFPASEKHFGKIEDIFKQYADGKGALGLNELADLFINVSRKITAFPATAQVAEQEGIYLAKKLNVLAKQHDAHVAIDNGVYDDPDDMLYEPFNYKHTMYLWRSVYLSTSVTIRQRCLLMADWVKRSLFGRDLSKIVEIVQTAIKHAPSPFNAQSSRAVVLFGSKHEAFWDVAAERFKAVVPSQMFDRIAPKLVTMKDAYGLPGWSENVHGIVSYIIWTALEAEGLGASFQHYTDFVQKDVEEMFQVPATWKLRANLVFGAPTVPPMEKTFEPLEDRVKVFA</sequence>
<proteinExistence type="inferred from homology"/>
<evidence type="ECO:0000256" key="9">
    <source>
        <dbReference type="SAM" id="Phobius"/>
    </source>
</evidence>
<evidence type="ECO:0000256" key="8">
    <source>
        <dbReference type="ARBA" id="ARBA00023027"/>
    </source>
</evidence>
<dbReference type="GO" id="GO:0005509">
    <property type="term" value="F:calcium ion binding"/>
    <property type="evidence" value="ECO:0007669"/>
    <property type="project" value="InterPro"/>
</dbReference>
<evidence type="ECO:0000256" key="3">
    <source>
        <dbReference type="ARBA" id="ARBA00022630"/>
    </source>
</evidence>
<dbReference type="Pfam" id="PF00881">
    <property type="entry name" value="Nitroreductase"/>
    <property type="match status" value="1"/>
</dbReference>
<dbReference type="GO" id="GO:0005743">
    <property type="term" value="C:mitochondrial inner membrane"/>
    <property type="evidence" value="ECO:0007669"/>
    <property type="project" value="UniProtKB-SubCell"/>
</dbReference>
<evidence type="ECO:0000256" key="2">
    <source>
        <dbReference type="ARBA" id="ARBA00005272"/>
    </source>
</evidence>
<keyword evidence="7" id="KW-0560">Oxidoreductase</keyword>
<evidence type="ECO:0000259" key="10">
    <source>
        <dbReference type="PROSITE" id="PS50222"/>
    </source>
</evidence>
<keyword evidence="9" id="KW-0812">Transmembrane</keyword>
<dbReference type="Gene3D" id="3.50.50.100">
    <property type="match status" value="2"/>
</dbReference>
<dbReference type="PANTHER" id="PTHR43706:SF50">
    <property type="entry name" value="NADH DEHYDROGENASE (UBIQUINONE)-RELATED"/>
    <property type="match status" value="1"/>
</dbReference>
<dbReference type="OMA" id="HVDVLTN"/>
<feature type="domain" description="EF-hand" evidence="10">
    <location>
        <begin position="441"/>
        <end position="476"/>
    </location>
</feature>
<dbReference type="InterPro" id="IPR023753">
    <property type="entry name" value="FAD/NAD-binding_dom"/>
</dbReference>
<name>A0A0K3CA19_RHOTO</name>
<dbReference type="InterPro" id="IPR029479">
    <property type="entry name" value="Nitroreductase"/>
</dbReference>
<keyword evidence="4" id="KW-0274">FAD</keyword>
<evidence type="ECO:0000256" key="7">
    <source>
        <dbReference type="ARBA" id="ARBA00023002"/>
    </source>
</evidence>
<dbReference type="STRING" id="5286.A0A0K3CA19"/>
<keyword evidence="5" id="KW-0106">Calcium</keyword>
<dbReference type="InterPro" id="IPR054585">
    <property type="entry name" value="NDH2-like_C"/>
</dbReference>
<comment type="similarity">
    <text evidence="2">Belongs to the NADH dehydrogenase family.</text>
</comment>
<dbReference type="Pfam" id="PF07992">
    <property type="entry name" value="Pyr_redox_2"/>
    <property type="match status" value="1"/>
</dbReference>